<sequence length="87" mass="9512">MVTTTAPWTSALYFICTLPIPPRDARPYFIGAQNFVEFKSKKAGTGPNGHSCISSMPRRRGARFNSKVAHLDHTFSTHGINGFGATI</sequence>
<dbReference type="EnsemblPlants" id="Pp3c3_27547V3.1">
    <property type="protein sequence ID" value="PAC:32944552.CDS.1"/>
    <property type="gene ID" value="Pp3c3_27547"/>
</dbReference>
<proteinExistence type="predicted"/>
<evidence type="ECO:0000313" key="3">
    <source>
        <dbReference type="Proteomes" id="UP000006727"/>
    </source>
</evidence>
<organism evidence="1">
    <name type="scientific">Physcomitrium patens</name>
    <name type="common">Spreading-leaved earth moss</name>
    <name type="synonym">Physcomitrella patens</name>
    <dbReference type="NCBI Taxonomy" id="3218"/>
    <lineage>
        <taxon>Eukaryota</taxon>
        <taxon>Viridiplantae</taxon>
        <taxon>Streptophyta</taxon>
        <taxon>Embryophyta</taxon>
        <taxon>Bryophyta</taxon>
        <taxon>Bryophytina</taxon>
        <taxon>Bryopsida</taxon>
        <taxon>Funariidae</taxon>
        <taxon>Funariales</taxon>
        <taxon>Funariaceae</taxon>
        <taxon>Physcomitrium</taxon>
    </lineage>
</organism>
<dbReference type="AlphaFoldDB" id="A0A2K1KWA2"/>
<dbReference type="Gramene" id="Pp3c3_27547V3.1">
    <property type="protein sequence ID" value="PAC:32944552.CDS.1"/>
    <property type="gene ID" value="Pp3c3_27547"/>
</dbReference>
<gene>
    <name evidence="1" type="ORF">PHYPA_005048</name>
</gene>
<name>A0A2K1KWA2_PHYPA</name>
<keyword evidence="3" id="KW-1185">Reference proteome</keyword>
<reference evidence="2" key="3">
    <citation type="submission" date="2020-12" db="UniProtKB">
        <authorList>
            <consortium name="EnsemblPlants"/>
        </authorList>
    </citation>
    <scope>IDENTIFICATION</scope>
</reference>
<reference evidence="1 3" key="2">
    <citation type="journal article" date="2018" name="Plant J.">
        <title>The Physcomitrella patens chromosome-scale assembly reveals moss genome structure and evolution.</title>
        <authorList>
            <person name="Lang D."/>
            <person name="Ullrich K.K."/>
            <person name="Murat F."/>
            <person name="Fuchs J."/>
            <person name="Jenkins J."/>
            <person name="Haas F.B."/>
            <person name="Piednoel M."/>
            <person name="Gundlach H."/>
            <person name="Van Bel M."/>
            <person name="Meyberg R."/>
            <person name="Vives C."/>
            <person name="Morata J."/>
            <person name="Symeonidi A."/>
            <person name="Hiss M."/>
            <person name="Muchero W."/>
            <person name="Kamisugi Y."/>
            <person name="Saleh O."/>
            <person name="Blanc G."/>
            <person name="Decker E.L."/>
            <person name="van Gessel N."/>
            <person name="Grimwood J."/>
            <person name="Hayes R.D."/>
            <person name="Graham S.W."/>
            <person name="Gunter L.E."/>
            <person name="McDaniel S.F."/>
            <person name="Hoernstein S.N.W."/>
            <person name="Larsson A."/>
            <person name="Li F.W."/>
            <person name="Perroud P.F."/>
            <person name="Phillips J."/>
            <person name="Ranjan P."/>
            <person name="Rokshar D.S."/>
            <person name="Rothfels C.J."/>
            <person name="Schneider L."/>
            <person name="Shu S."/>
            <person name="Stevenson D.W."/>
            <person name="Thummler F."/>
            <person name="Tillich M."/>
            <person name="Villarreal Aguilar J.C."/>
            <person name="Widiez T."/>
            <person name="Wong G.K."/>
            <person name="Wymore A."/>
            <person name="Zhang Y."/>
            <person name="Zimmer A.D."/>
            <person name="Quatrano R.S."/>
            <person name="Mayer K.F.X."/>
            <person name="Goodstein D."/>
            <person name="Casacuberta J.M."/>
            <person name="Vandepoele K."/>
            <person name="Reski R."/>
            <person name="Cuming A.C."/>
            <person name="Tuskan G.A."/>
            <person name="Maumus F."/>
            <person name="Salse J."/>
            <person name="Schmutz J."/>
            <person name="Rensing S.A."/>
        </authorList>
    </citation>
    <scope>NUCLEOTIDE SEQUENCE [LARGE SCALE GENOMIC DNA]</scope>
    <source>
        <strain evidence="2 3">cv. Gransden 2004</strain>
    </source>
</reference>
<evidence type="ECO:0000313" key="1">
    <source>
        <dbReference type="EMBL" id="PNR58053.1"/>
    </source>
</evidence>
<dbReference type="InParanoid" id="A0A2K1KWA2"/>
<dbReference type="EMBL" id="ABEU02000003">
    <property type="protein sequence ID" value="PNR58053.1"/>
    <property type="molecule type" value="Genomic_DNA"/>
</dbReference>
<reference evidence="1 3" key="1">
    <citation type="journal article" date="2008" name="Science">
        <title>The Physcomitrella genome reveals evolutionary insights into the conquest of land by plants.</title>
        <authorList>
            <person name="Rensing S."/>
            <person name="Lang D."/>
            <person name="Zimmer A."/>
            <person name="Terry A."/>
            <person name="Salamov A."/>
            <person name="Shapiro H."/>
            <person name="Nishiyama T."/>
            <person name="Perroud P.-F."/>
            <person name="Lindquist E."/>
            <person name="Kamisugi Y."/>
            <person name="Tanahashi T."/>
            <person name="Sakakibara K."/>
            <person name="Fujita T."/>
            <person name="Oishi K."/>
            <person name="Shin-I T."/>
            <person name="Kuroki Y."/>
            <person name="Toyoda A."/>
            <person name="Suzuki Y."/>
            <person name="Hashimoto A."/>
            <person name="Yamaguchi K."/>
            <person name="Sugano A."/>
            <person name="Kohara Y."/>
            <person name="Fujiyama A."/>
            <person name="Anterola A."/>
            <person name="Aoki S."/>
            <person name="Ashton N."/>
            <person name="Barbazuk W.B."/>
            <person name="Barker E."/>
            <person name="Bennetzen J."/>
            <person name="Bezanilla M."/>
            <person name="Blankenship R."/>
            <person name="Cho S.H."/>
            <person name="Dutcher S."/>
            <person name="Estelle M."/>
            <person name="Fawcett J.A."/>
            <person name="Gundlach H."/>
            <person name="Hanada K."/>
            <person name="Heyl A."/>
            <person name="Hicks K.A."/>
            <person name="Hugh J."/>
            <person name="Lohr M."/>
            <person name="Mayer K."/>
            <person name="Melkozernov A."/>
            <person name="Murata T."/>
            <person name="Nelson D."/>
            <person name="Pils B."/>
            <person name="Prigge M."/>
            <person name="Reiss B."/>
            <person name="Renner T."/>
            <person name="Rombauts S."/>
            <person name="Rushton P."/>
            <person name="Sanderfoot A."/>
            <person name="Schween G."/>
            <person name="Shiu S.-H."/>
            <person name="Stueber K."/>
            <person name="Theodoulou F.L."/>
            <person name="Tu H."/>
            <person name="Van de Peer Y."/>
            <person name="Verrier P.J."/>
            <person name="Waters E."/>
            <person name="Wood A."/>
            <person name="Yang L."/>
            <person name="Cove D."/>
            <person name="Cuming A."/>
            <person name="Hasebe M."/>
            <person name="Lucas S."/>
            <person name="Mishler D.B."/>
            <person name="Reski R."/>
            <person name="Grigoriev I."/>
            <person name="Quatrano R.S."/>
            <person name="Boore J.L."/>
        </authorList>
    </citation>
    <scope>NUCLEOTIDE SEQUENCE [LARGE SCALE GENOMIC DNA]</scope>
    <source>
        <strain evidence="2 3">cv. Gransden 2004</strain>
    </source>
</reference>
<dbReference type="PaxDb" id="3218-PP1S376_56V6.1"/>
<accession>A0A2K1KWA2</accession>
<evidence type="ECO:0000313" key="2">
    <source>
        <dbReference type="EnsemblPlants" id="PAC:32944552.CDS.1"/>
    </source>
</evidence>
<dbReference type="Proteomes" id="UP000006727">
    <property type="component" value="Chromosome 3"/>
</dbReference>
<protein>
    <submittedName>
        <fullName evidence="1 2">Uncharacterized protein</fullName>
    </submittedName>
</protein>